<organism evidence="1 2">
    <name type="scientific">Mytilus coruscus</name>
    <name type="common">Sea mussel</name>
    <dbReference type="NCBI Taxonomy" id="42192"/>
    <lineage>
        <taxon>Eukaryota</taxon>
        <taxon>Metazoa</taxon>
        <taxon>Spiralia</taxon>
        <taxon>Lophotrochozoa</taxon>
        <taxon>Mollusca</taxon>
        <taxon>Bivalvia</taxon>
        <taxon>Autobranchia</taxon>
        <taxon>Pteriomorphia</taxon>
        <taxon>Mytilida</taxon>
        <taxon>Mytiloidea</taxon>
        <taxon>Mytilidae</taxon>
        <taxon>Mytilinae</taxon>
        <taxon>Mytilus</taxon>
    </lineage>
</organism>
<dbReference type="AlphaFoldDB" id="A0A6J8A696"/>
<accession>A0A6J8A696</accession>
<evidence type="ECO:0000313" key="2">
    <source>
        <dbReference type="Proteomes" id="UP000507470"/>
    </source>
</evidence>
<dbReference type="OrthoDB" id="2963168at2759"/>
<gene>
    <name evidence="1" type="ORF">MCOR_4580</name>
</gene>
<keyword evidence="2" id="KW-1185">Reference proteome</keyword>
<name>A0A6J8A696_MYTCO</name>
<dbReference type="EMBL" id="CACVKT020000784">
    <property type="protein sequence ID" value="CAC5363005.1"/>
    <property type="molecule type" value="Genomic_DNA"/>
</dbReference>
<dbReference type="InterPro" id="IPR029047">
    <property type="entry name" value="HSP70_peptide-bd_sf"/>
</dbReference>
<proteinExistence type="predicted"/>
<dbReference type="Proteomes" id="UP000507470">
    <property type="component" value="Unassembled WGS sequence"/>
</dbReference>
<dbReference type="SUPFAM" id="SSF100920">
    <property type="entry name" value="Heat shock protein 70kD (HSP70), peptide-binding domain"/>
    <property type="match status" value="1"/>
</dbReference>
<protein>
    <submittedName>
        <fullName evidence="1">Uncharacterized protein</fullName>
    </submittedName>
</protein>
<dbReference type="PANTHER" id="PTHR14187:SF5">
    <property type="entry name" value="HEAT SHOCK 70 KDA PROTEIN 12A"/>
    <property type="match status" value="1"/>
</dbReference>
<dbReference type="PANTHER" id="PTHR14187">
    <property type="entry name" value="ALPHA KINASE/ELONGATION FACTOR 2 KINASE"/>
    <property type="match status" value="1"/>
</dbReference>
<evidence type="ECO:0000313" key="1">
    <source>
        <dbReference type="EMBL" id="CAC5363005.1"/>
    </source>
</evidence>
<sequence length="200" mass="22904">MCLHKNKNVSKEMILKDITRKSMLAIDVFDLSIMALKNHLMSYLETQGTGVESRDIRWVLTVPAIWTENAKYFMRESAEKAIHDNKHLKFIDGVWRCRHAFDKIVEKDTVIPIGATIQRLYKPRKDYSKTWFKIYASENYNPVHTTEDGCSFLGKVAIDLSNSASRQGLEVEFTFGNTENGFTAIETETGIKCNAQFALI</sequence>
<dbReference type="Gene3D" id="3.30.420.40">
    <property type="match status" value="1"/>
</dbReference>
<reference evidence="1 2" key="1">
    <citation type="submission" date="2020-06" db="EMBL/GenBank/DDBJ databases">
        <authorList>
            <person name="Li R."/>
            <person name="Bekaert M."/>
        </authorList>
    </citation>
    <scope>NUCLEOTIDE SEQUENCE [LARGE SCALE GENOMIC DNA]</scope>
    <source>
        <strain evidence="2">wild</strain>
    </source>
</reference>